<keyword evidence="10" id="KW-1185">Reference proteome</keyword>
<protein>
    <recommendedName>
        <fullName evidence="8">Rhodopsin domain-containing protein</fullName>
    </recommendedName>
</protein>
<feature type="transmembrane region" description="Helical" evidence="7">
    <location>
        <begin position="170"/>
        <end position="195"/>
    </location>
</feature>
<dbReference type="Proteomes" id="UP000028545">
    <property type="component" value="Unassembled WGS sequence"/>
</dbReference>
<dbReference type="InterPro" id="IPR049326">
    <property type="entry name" value="Rhodopsin_dom_fungi"/>
</dbReference>
<dbReference type="KEGG" id="sapo:SAPIO_CDS10518"/>
<comment type="subcellular location">
    <subcellularLocation>
        <location evidence="1">Membrane</location>
        <topology evidence="1">Multi-pass membrane protein</topology>
    </subcellularLocation>
</comment>
<feature type="transmembrane region" description="Helical" evidence="7">
    <location>
        <begin position="15"/>
        <end position="33"/>
    </location>
</feature>
<keyword evidence="4 7" id="KW-0472">Membrane</keyword>
<feature type="transmembrane region" description="Helical" evidence="7">
    <location>
        <begin position="54"/>
        <end position="74"/>
    </location>
</feature>
<dbReference type="InterPro" id="IPR052337">
    <property type="entry name" value="SAT4-like"/>
</dbReference>
<evidence type="ECO:0000256" key="7">
    <source>
        <dbReference type="SAM" id="Phobius"/>
    </source>
</evidence>
<keyword evidence="3 7" id="KW-1133">Transmembrane helix</keyword>
<dbReference type="OrthoDB" id="3923077at2759"/>
<gene>
    <name evidence="9" type="ORF">SAPIO_CDS10518</name>
</gene>
<dbReference type="EMBL" id="JOWA01000165">
    <property type="protein sequence ID" value="KEZ39125.1"/>
    <property type="molecule type" value="Genomic_DNA"/>
</dbReference>
<dbReference type="OMA" id="TICLFIQ"/>
<feature type="domain" description="Rhodopsin" evidence="8">
    <location>
        <begin position="33"/>
        <end position="272"/>
    </location>
</feature>
<dbReference type="PANTHER" id="PTHR33048">
    <property type="entry name" value="PTH11-LIKE INTEGRAL MEMBRANE PROTEIN (AFU_ORTHOLOGUE AFUA_5G11245)"/>
    <property type="match status" value="1"/>
</dbReference>
<dbReference type="AlphaFoldDB" id="A0A084FVL3"/>
<evidence type="ECO:0000313" key="9">
    <source>
        <dbReference type="EMBL" id="KEZ39125.1"/>
    </source>
</evidence>
<evidence type="ECO:0000256" key="3">
    <source>
        <dbReference type="ARBA" id="ARBA00022989"/>
    </source>
</evidence>
<dbReference type="HOGENOM" id="CLU_062687_0_0_1"/>
<evidence type="ECO:0000256" key="4">
    <source>
        <dbReference type="ARBA" id="ARBA00023136"/>
    </source>
</evidence>
<dbReference type="GO" id="GO:0016020">
    <property type="term" value="C:membrane"/>
    <property type="evidence" value="ECO:0007669"/>
    <property type="project" value="UniProtKB-SubCell"/>
</dbReference>
<accession>A0A084FVL3</accession>
<keyword evidence="2 7" id="KW-0812">Transmembrane</keyword>
<dbReference type="Pfam" id="PF20684">
    <property type="entry name" value="Fung_rhodopsin"/>
    <property type="match status" value="1"/>
</dbReference>
<feature type="transmembrane region" description="Helical" evidence="7">
    <location>
        <begin position="207"/>
        <end position="228"/>
    </location>
</feature>
<feature type="region of interest" description="Disordered" evidence="6">
    <location>
        <begin position="300"/>
        <end position="343"/>
    </location>
</feature>
<evidence type="ECO:0000256" key="1">
    <source>
        <dbReference type="ARBA" id="ARBA00004141"/>
    </source>
</evidence>
<comment type="caution">
    <text evidence="9">The sequence shown here is derived from an EMBL/GenBank/DDBJ whole genome shotgun (WGS) entry which is preliminary data.</text>
</comment>
<feature type="transmembrane region" description="Helical" evidence="7">
    <location>
        <begin position="94"/>
        <end position="116"/>
    </location>
</feature>
<sequence>MESEDVLPNDNKGPMLLGIVWSLWALTTIIYIIRLCARPSRKFDFTAAEYTITAALIAKTISVAFMTAAISRGFGRHNIYISPDDRGLIRRYTVGVFMSGVPASCLARVSIACLLLRLTTSRLWRWALKGTIVLQALVVLVYELSQFIQCNSVITGISPNDSKCLPKSHVWGFTFMSFASAMISDFICATIPFFLLRHLTRSVVEKALIYVLMASSLIATAIGIPKLYHVLTYNYGGPDGLYELLPEFFWCRMEEAAIIMAACAPLLKCPVERVLKRMGLPTFKIPTRGLKSLRSLSGLGQGSDTASNSGPDSADSACWGGSTKTTPDVSSSTTDAKSTSQHH</sequence>
<evidence type="ECO:0000256" key="2">
    <source>
        <dbReference type="ARBA" id="ARBA00022692"/>
    </source>
</evidence>
<comment type="similarity">
    <text evidence="5">Belongs to the SAT4 family.</text>
</comment>
<dbReference type="GeneID" id="27719722"/>
<evidence type="ECO:0000256" key="5">
    <source>
        <dbReference type="ARBA" id="ARBA00038359"/>
    </source>
</evidence>
<reference evidence="9 10" key="1">
    <citation type="journal article" date="2014" name="Genome Announc.">
        <title>Draft genome sequence of the pathogenic fungus Scedosporium apiospermum.</title>
        <authorList>
            <person name="Vandeputte P."/>
            <person name="Ghamrawi S."/>
            <person name="Rechenmann M."/>
            <person name="Iltis A."/>
            <person name="Giraud S."/>
            <person name="Fleury M."/>
            <person name="Thornton C."/>
            <person name="Delhaes L."/>
            <person name="Meyer W."/>
            <person name="Papon N."/>
            <person name="Bouchara J.P."/>
        </authorList>
    </citation>
    <scope>NUCLEOTIDE SEQUENCE [LARGE SCALE GENOMIC DNA]</scope>
    <source>
        <strain evidence="9 10">IHEM 14462</strain>
    </source>
</reference>
<dbReference type="PANTHER" id="PTHR33048:SF129">
    <property type="entry name" value="INTEGRAL MEMBRANE PROTEIN-RELATED"/>
    <property type="match status" value="1"/>
</dbReference>
<proteinExistence type="inferred from homology"/>
<evidence type="ECO:0000256" key="6">
    <source>
        <dbReference type="SAM" id="MobiDB-lite"/>
    </source>
</evidence>
<name>A0A084FVL3_PSEDA</name>
<feature type="compositionally biased region" description="Polar residues" evidence="6">
    <location>
        <begin position="322"/>
        <end position="343"/>
    </location>
</feature>
<organism evidence="9 10">
    <name type="scientific">Pseudallescheria apiosperma</name>
    <name type="common">Scedosporium apiospermum</name>
    <dbReference type="NCBI Taxonomy" id="563466"/>
    <lineage>
        <taxon>Eukaryota</taxon>
        <taxon>Fungi</taxon>
        <taxon>Dikarya</taxon>
        <taxon>Ascomycota</taxon>
        <taxon>Pezizomycotina</taxon>
        <taxon>Sordariomycetes</taxon>
        <taxon>Hypocreomycetidae</taxon>
        <taxon>Microascales</taxon>
        <taxon>Microascaceae</taxon>
        <taxon>Scedosporium</taxon>
    </lineage>
</organism>
<dbReference type="VEuPathDB" id="FungiDB:SAPIO_CDS10518"/>
<evidence type="ECO:0000313" key="10">
    <source>
        <dbReference type="Proteomes" id="UP000028545"/>
    </source>
</evidence>
<dbReference type="RefSeq" id="XP_016638924.1">
    <property type="nucleotide sequence ID" value="XM_016784098.1"/>
</dbReference>
<evidence type="ECO:0000259" key="8">
    <source>
        <dbReference type="Pfam" id="PF20684"/>
    </source>
</evidence>